<evidence type="ECO:0000259" key="3">
    <source>
        <dbReference type="SMART" id="SM00382"/>
    </source>
</evidence>
<dbReference type="SUPFAM" id="SSF46785">
    <property type="entry name" value="Winged helix' DNA-binding domain"/>
    <property type="match status" value="1"/>
</dbReference>
<name>A0ABU6VTY8_9FABA</name>
<keyword evidence="5" id="KW-1185">Reference proteome</keyword>
<proteinExistence type="predicted"/>
<dbReference type="PANTHER" id="PTHR11017">
    <property type="entry name" value="LEUCINE-RICH REPEAT-CONTAINING PROTEIN"/>
    <property type="match status" value="1"/>
</dbReference>
<accession>A0ABU6VTY8</accession>
<feature type="non-terminal residue" evidence="4">
    <location>
        <position position="1"/>
    </location>
</feature>
<sequence length="718" mass="82027">NESKVIEDIVAHVTSLLDSTDLFVAEHPVGVNSRVQDLIQLINNHKSDDALVIAIWGMAGIGKTTIAKALYNQLSRNFDVRKFVPNIKGRLNDIIWHLHKDLLSVHGISVKTSLMRDSHCISKVFLVIDNVRTDLELLEILSLTRNIREFFGPGTIVIITTRVNTDPFSHIKFNNIYRVKEMDYNECVELFSWSAFKKPTPERSFSGLINYAIEFSDGLPLALVAIGSALSEKNIEEWENVLDRIKTVPLQDVWQILKKCINSVRYKEKKMFVELAYLGYLFIGMDRNDISQLLQEAGHDEARRAIKVLEEHSLVWFEEDKLCMHRLLQHIGTEMYMKESSIEPQQMPHDVFLSFRGSDSRSKFISHLHSSLENADPSEVRNQTGAFGQAFDDLIKGYPHKIKGKEQSWRKALREVGCLAGMKVKKYIVEHVTHMLDMKELFVANHPVGVESRVEEVIKLLRNQQQETPLLLGIWGMGGSGKTTIAKAQRLSAVYKTTKIKIDNTDSGKSILEKRLGQKKILLVLDDVDKLEQIYSLAASRKWFCPGSTIIITTRDEHLLRCLKIDKLYGIKVLNEKESMELFSWHAFKEPSPKKEFALLANEVVSYCERLPLALEVIGSHLFTREVYEWKDVLKKLKTIPNNDVHKKLKISFDGLSDDRDREIFLDVAFFFIGMDKNDVVDILNGCGHSAEIGINILMERCLITVDTKRKLGMHGLL</sequence>
<dbReference type="Gene3D" id="1.10.8.430">
    <property type="entry name" value="Helical domain of apoptotic protease-activating factors"/>
    <property type="match status" value="2"/>
</dbReference>
<dbReference type="PANTHER" id="PTHR11017:SF271">
    <property type="entry name" value="DISEASE RESISTANCE PROTEIN (TIR-NBS-LRR CLASS) FAMILY"/>
    <property type="match status" value="1"/>
</dbReference>
<evidence type="ECO:0000256" key="2">
    <source>
        <dbReference type="ARBA" id="ARBA00022737"/>
    </source>
</evidence>
<dbReference type="InterPro" id="IPR036390">
    <property type="entry name" value="WH_DNA-bd_sf"/>
</dbReference>
<dbReference type="InterPro" id="IPR042197">
    <property type="entry name" value="Apaf_helical"/>
</dbReference>
<evidence type="ECO:0000256" key="1">
    <source>
        <dbReference type="ARBA" id="ARBA00022614"/>
    </source>
</evidence>
<dbReference type="Gene3D" id="3.40.50.10140">
    <property type="entry name" value="Toll/interleukin-1 receptor homology (TIR) domain"/>
    <property type="match status" value="2"/>
</dbReference>
<dbReference type="Pfam" id="PF00931">
    <property type="entry name" value="NB-ARC"/>
    <property type="match status" value="2"/>
</dbReference>
<evidence type="ECO:0000313" key="4">
    <source>
        <dbReference type="EMBL" id="MED6176837.1"/>
    </source>
</evidence>
<dbReference type="Pfam" id="PF23282">
    <property type="entry name" value="WHD_ROQ1"/>
    <property type="match status" value="2"/>
</dbReference>
<dbReference type="InterPro" id="IPR003593">
    <property type="entry name" value="AAA+_ATPase"/>
</dbReference>
<dbReference type="EMBL" id="JASCZI010152915">
    <property type="protein sequence ID" value="MED6176837.1"/>
    <property type="molecule type" value="Genomic_DNA"/>
</dbReference>
<gene>
    <name evidence="4" type="ORF">PIB30_092134</name>
</gene>
<protein>
    <recommendedName>
        <fullName evidence="3">AAA+ ATPase domain-containing protein</fullName>
    </recommendedName>
</protein>
<dbReference type="Gene3D" id="3.40.50.300">
    <property type="entry name" value="P-loop containing nucleotide triphosphate hydrolases"/>
    <property type="match status" value="3"/>
</dbReference>
<dbReference type="InterPro" id="IPR044974">
    <property type="entry name" value="Disease_R_plants"/>
</dbReference>
<dbReference type="SMART" id="SM00382">
    <property type="entry name" value="AAA"/>
    <property type="match status" value="2"/>
</dbReference>
<dbReference type="SUPFAM" id="SSF52200">
    <property type="entry name" value="Toll/Interleukin receptor TIR domain"/>
    <property type="match status" value="1"/>
</dbReference>
<dbReference type="SUPFAM" id="SSF52540">
    <property type="entry name" value="P-loop containing nucleoside triphosphate hydrolases"/>
    <property type="match status" value="2"/>
</dbReference>
<evidence type="ECO:0000313" key="5">
    <source>
        <dbReference type="Proteomes" id="UP001341840"/>
    </source>
</evidence>
<dbReference type="InterPro" id="IPR058192">
    <property type="entry name" value="WHD_ROQ1-like"/>
</dbReference>
<reference evidence="4 5" key="1">
    <citation type="journal article" date="2023" name="Plants (Basel)">
        <title>Bridging the Gap: Combining Genomics and Transcriptomics Approaches to Understand Stylosanthes scabra, an Orphan Legume from the Brazilian Caatinga.</title>
        <authorList>
            <person name="Ferreira-Neto J.R.C."/>
            <person name="da Silva M.D."/>
            <person name="Binneck E."/>
            <person name="de Melo N.F."/>
            <person name="da Silva R.H."/>
            <person name="de Melo A.L.T.M."/>
            <person name="Pandolfi V."/>
            <person name="Bustamante F.O."/>
            <person name="Brasileiro-Vidal A.C."/>
            <person name="Benko-Iseppon A.M."/>
        </authorList>
    </citation>
    <scope>NUCLEOTIDE SEQUENCE [LARGE SCALE GENOMIC DNA]</scope>
    <source>
        <tissue evidence="4">Leaves</tissue>
    </source>
</reference>
<dbReference type="PRINTS" id="PR00364">
    <property type="entry name" value="DISEASERSIST"/>
</dbReference>
<organism evidence="4 5">
    <name type="scientific">Stylosanthes scabra</name>
    <dbReference type="NCBI Taxonomy" id="79078"/>
    <lineage>
        <taxon>Eukaryota</taxon>
        <taxon>Viridiplantae</taxon>
        <taxon>Streptophyta</taxon>
        <taxon>Embryophyta</taxon>
        <taxon>Tracheophyta</taxon>
        <taxon>Spermatophyta</taxon>
        <taxon>Magnoliopsida</taxon>
        <taxon>eudicotyledons</taxon>
        <taxon>Gunneridae</taxon>
        <taxon>Pentapetalae</taxon>
        <taxon>rosids</taxon>
        <taxon>fabids</taxon>
        <taxon>Fabales</taxon>
        <taxon>Fabaceae</taxon>
        <taxon>Papilionoideae</taxon>
        <taxon>50 kb inversion clade</taxon>
        <taxon>dalbergioids sensu lato</taxon>
        <taxon>Dalbergieae</taxon>
        <taxon>Pterocarpus clade</taxon>
        <taxon>Stylosanthes</taxon>
    </lineage>
</organism>
<comment type="caution">
    <text evidence="4">The sequence shown here is derived from an EMBL/GenBank/DDBJ whole genome shotgun (WGS) entry which is preliminary data.</text>
</comment>
<dbReference type="Proteomes" id="UP001341840">
    <property type="component" value="Unassembled WGS sequence"/>
</dbReference>
<keyword evidence="2" id="KW-0677">Repeat</keyword>
<dbReference type="InterPro" id="IPR002182">
    <property type="entry name" value="NB-ARC"/>
</dbReference>
<dbReference type="InterPro" id="IPR027417">
    <property type="entry name" value="P-loop_NTPase"/>
</dbReference>
<dbReference type="InterPro" id="IPR035897">
    <property type="entry name" value="Toll_tir_struct_dom_sf"/>
</dbReference>
<feature type="domain" description="AAA+ ATPase" evidence="3">
    <location>
        <begin position="468"/>
        <end position="570"/>
    </location>
</feature>
<keyword evidence="1" id="KW-0433">Leucine-rich repeat</keyword>
<feature type="domain" description="AAA+ ATPase" evidence="3">
    <location>
        <begin position="49"/>
        <end position="183"/>
    </location>
</feature>